<evidence type="ECO:0000313" key="2">
    <source>
        <dbReference type="EMBL" id="KAL0060094.1"/>
    </source>
</evidence>
<accession>A0ABR2ZFW3</accession>
<feature type="compositionally biased region" description="Polar residues" evidence="1">
    <location>
        <begin position="1"/>
        <end position="10"/>
    </location>
</feature>
<keyword evidence="3" id="KW-1185">Reference proteome</keyword>
<organism evidence="2 3">
    <name type="scientific">Marasmius tenuissimus</name>
    <dbReference type="NCBI Taxonomy" id="585030"/>
    <lineage>
        <taxon>Eukaryota</taxon>
        <taxon>Fungi</taxon>
        <taxon>Dikarya</taxon>
        <taxon>Basidiomycota</taxon>
        <taxon>Agaricomycotina</taxon>
        <taxon>Agaricomycetes</taxon>
        <taxon>Agaricomycetidae</taxon>
        <taxon>Agaricales</taxon>
        <taxon>Marasmiineae</taxon>
        <taxon>Marasmiaceae</taxon>
        <taxon>Marasmius</taxon>
    </lineage>
</organism>
<dbReference type="EMBL" id="JBBXMP010000192">
    <property type="protein sequence ID" value="KAL0060094.1"/>
    <property type="molecule type" value="Genomic_DNA"/>
</dbReference>
<name>A0ABR2ZFW3_9AGAR</name>
<protein>
    <submittedName>
        <fullName evidence="2">Uncharacterized protein</fullName>
    </submittedName>
</protein>
<evidence type="ECO:0000313" key="3">
    <source>
        <dbReference type="Proteomes" id="UP001437256"/>
    </source>
</evidence>
<feature type="compositionally biased region" description="Polar residues" evidence="1">
    <location>
        <begin position="25"/>
        <end position="48"/>
    </location>
</feature>
<reference evidence="2 3" key="1">
    <citation type="submission" date="2024-05" db="EMBL/GenBank/DDBJ databases">
        <title>A draft genome resource for the thread blight pathogen Marasmius tenuissimus strain MS-2.</title>
        <authorList>
            <person name="Yulfo-Soto G.E."/>
            <person name="Baruah I.K."/>
            <person name="Amoako-Attah I."/>
            <person name="Bukari Y."/>
            <person name="Meinhardt L.W."/>
            <person name="Bailey B.A."/>
            <person name="Cohen S.P."/>
        </authorList>
    </citation>
    <scope>NUCLEOTIDE SEQUENCE [LARGE SCALE GENOMIC DNA]</scope>
    <source>
        <strain evidence="2 3">MS-2</strain>
    </source>
</reference>
<proteinExistence type="predicted"/>
<gene>
    <name evidence="2" type="ORF">AAF712_013111</name>
</gene>
<dbReference type="Proteomes" id="UP001437256">
    <property type="component" value="Unassembled WGS sequence"/>
</dbReference>
<comment type="caution">
    <text evidence="2">The sequence shown here is derived from an EMBL/GenBank/DDBJ whole genome shotgun (WGS) entry which is preliminary data.</text>
</comment>
<feature type="region of interest" description="Disordered" evidence="1">
    <location>
        <begin position="1"/>
        <end position="84"/>
    </location>
</feature>
<evidence type="ECO:0000256" key="1">
    <source>
        <dbReference type="SAM" id="MobiDB-lite"/>
    </source>
</evidence>
<sequence length="84" mass="9195">MPTTGSSSSRAAHVPIRVPEEKQQKATAKSNPVPNYQLDNITPANVPQPTHPLVVNQFSPELRLPLSPKPPQQPEPLMYTTMDG</sequence>